<dbReference type="Pfam" id="PF13649">
    <property type="entry name" value="Methyltransf_25"/>
    <property type="match status" value="1"/>
</dbReference>
<dbReference type="InterPro" id="IPR041698">
    <property type="entry name" value="Methyltransf_25"/>
</dbReference>
<accession>W5TR61</accession>
<gene>
    <name evidence="2" type="ORF">NONO_c68820</name>
</gene>
<dbReference type="PANTHER" id="PTHR43591">
    <property type="entry name" value="METHYLTRANSFERASE"/>
    <property type="match status" value="1"/>
</dbReference>
<evidence type="ECO:0000313" key="2">
    <source>
        <dbReference type="EMBL" id="AHH21649.1"/>
    </source>
</evidence>
<dbReference type="EMBL" id="CP006850">
    <property type="protein sequence ID" value="AHH21649.1"/>
    <property type="molecule type" value="Genomic_DNA"/>
</dbReference>
<sequence>MLGDEPITRAYDLNAQYWISVIRKGIDPYQTQITDPALLDAIGRVADLDVLDAGCGEGYLSRRLAESGAASVTGVDTCRAFIEAATQMSTPRCRFLHADVADIPLADDTVDLVVANRLPHGLSEAGARYHEFARVLRPHGRMILVGQHPCFYRSRSERTTAIPVEDYFTGRIVEQHFDVASQISPAASVQKLYSLEQYISMITAAGFVITGIREPHPSTEQLQEDPQWRTRFQRPLFLLIETRLD</sequence>
<dbReference type="AlphaFoldDB" id="W5TR61"/>
<dbReference type="InterPro" id="IPR029063">
    <property type="entry name" value="SAM-dependent_MTases_sf"/>
</dbReference>
<protein>
    <submittedName>
        <fullName evidence="2">Putative methyltransferase</fullName>
    </submittedName>
</protein>
<evidence type="ECO:0000313" key="3">
    <source>
        <dbReference type="Proteomes" id="UP000019150"/>
    </source>
</evidence>
<dbReference type="HOGENOM" id="CLU_049749_5_1_11"/>
<reference evidence="2 3" key="1">
    <citation type="journal article" date="2014" name="Appl. Environ. Microbiol.">
        <title>Insights into the Microbial Degradation of Rubber and Gutta-Percha by Analysis of the Complete Genome of Nocardia nova SH22a.</title>
        <authorList>
            <person name="Luo Q."/>
            <person name="Hiessl S."/>
            <person name="Poehlein A."/>
            <person name="Daniel R."/>
            <person name="Steinbuchel A."/>
        </authorList>
    </citation>
    <scope>NUCLEOTIDE SEQUENCE [LARGE SCALE GENOMIC DNA]</scope>
    <source>
        <strain evidence="2">SH22a</strain>
    </source>
</reference>
<dbReference type="Proteomes" id="UP000019150">
    <property type="component" value="Chromosome"/>
</dbReference>
<dbReference type="RefSeq" id="WP_025352948.1">
    <property type="nucleotide sequence ID" value="NZ_CP006850.1"/>
</dbReference>
<dbReference type="STRING" id="1415166.NONO_c68820"/>
<dbReference type="PANTHER" id="PTHR43591:SF24">
    <property type="entry name" value="2-METHOXY-6-POLYPRENYL-1,4-BENZOQUINOL METHYLASE, MITOCHONDRIAL"/>
    <property type="match status" value="1"/>
</dbReference>
<evidence type="ECO:0000259" key="1">
    <source>
        <dbReference type="Pfam" id="PF13649"/>
    </source>
</evidence>
<proteinExistence type="predicted"/>
<organism evidence="2 3">
    <name type="scientific">Nocardia nova SH22a</name>
    <dbReference type="NCBI Taxonomy" id="1415166"/>
    <lineage>
        <taxon>Bacteria</taxon>
        <taxon>Bacillati</taxon>
        <taxon>Actinomycetota</taxon>
        <taxon>Actinomycetes</taxon>
        <taxon>Mycobacteriales</taxon>
        <taxon>Nocardiaceae</taxon>
        <taxon>Nocardia</taxon>
    </lineage>
</organism>
<keyword evidence="3" id="KW-1185">Reference proteome</keyword>
<dbReference type="eggNOG" id="COG2226">
    <property type="taxonomic scope" value="Bacteria"/>
</dbReference>
<feature type="domain" description="Methyltransferase" evidence="1">
    <location>
        <begin position="50"/>
        <end position="140"/>
    </location>
</feature>
<dbReference type="KEGG" id="nno:NONO_c68820"/>
<dbReference type="PATRIC" id="fig|1415166.3.peg.7068"/>
<keyword evidence="2" id="KW-0808">Transferase</keyword>
<dbReference type="CDD" id="cd02440">
    <property type="entry name" value="AdoMet_MTases"/>
    <property type="match status" value="1"/>
</dbReference>
<keyword evidence="2" id="KW-0489">Methyltransferase</keyword>
<dbReference type="GO" id="GO:0008168">
    <property type="term" value="F:methyltransferase activity"/>
    <property type="evidence" value="ECO:0007669"/>
    <property type="project" value="UniProtKB-KW"/>
</dbReference>
<dbReference type="GO" id="GO:0032259">
    <property type="term" value="P:methylation"/>
    <property type="evidence" value="ECO:0007669"/>
    <property type="project" value="UniProtKB-KW"/>
</dbReference>
<dbReference type="SUPFAM" id="SSF53335">
    <property type="entry name" value="S-adenosyl-L-methionine-dependent methyltransferases"/>
    <property type="match status" value="1"/>
</dbReference>
<dbReference type="OrthoDB" id="5174037at2"/>
<dbReference type="Gene3D" id="3.40.50.150">
    <property type="entry name" value="Vaccinia Virus protein VP39"/>
    <property type="match status" value="1"/>
</dbReference>
<name>W5TR61_9NOCA</name>